<dbReference type="SUPFAM" id="SSF81631">
    <property type="entry name" value="PAP/OAS1 substrate-binding domain"/>
    <property type="match status" value="2"/>
</dbReference>
<evidence type="ECO:0000256" key="1">
    <source>
        <dbReference type="ARBA" id="ARBA00001936"/>
    </source>
</evidence>
<dbReference type="CDD" id="cd05402">
    <property type="entry name" value="NT_PAP_TUTase"/>
    <property type="match status" value="2"/>
</dbReference>
<sequence>MINNEPKQGNGQYQTIEIVFSHDSLQVRNMAEETRGGTNKRPSNSSTCKEIEDGIKQILCINTPVTEDDKKQSGNISVDSKHGEDNKTNFRQDKKKKEKKKNAQNTACITQDEQSSKSKQKKQKLKKSKQVEGDEPEKNAKLPVEEVNQKSSKSERVPTAETEERHLWESSDFVKPSEEELKKLELEHIFPLKKKSVRFPKARFFCRLCEYHCDTLQICANHAKDNRHRRLKGLKESNTMLRHLAPPSSAHLQAVDKALNKVLEKQALTPQDIQKRENITKSLEEVIQTKLPDVYLRLYGSSVNGFGLKSSDLNIDVVVGSNANIAYVLMTAYELLKESALFNQAVSDFSAKIPSIYVPIDGETARCQLTVHNELSFETSQLLQLYSRIDNRVGKLGILFKYWAKLCKADRQDAGSLPSYAFSLLTVFFLQQHNPPVLPVLQEVLPKGCKERPQKKIDGKNCWYFEDIDNLSSVWTSKNTQSLAELWLEMLKFYSLNFDIGNYVVCVRQKQLVTRDEKKWSSKKLAIEDPFSVKRNVTRSVSHSQIFEYIYDRLRAAYKYFGSPQFKDGIKPKMNNSKEGKSKNKISEKVSQHLNTEEQNISTYAEEVVEEIVSGAMQKVSDSDTRAQQMQYKEPYSEPSQIVHCDSLGEFAAGLVQSIIQDALMIRHKEFKLSSNGERDHGCFTEDVNEKKMSLGTSDNGIGKNKTSDTNRNYMFIEKEKRNDGSRNEKNTSDELKHNLDAQGALEGSKDQKSSDRESEKLDVEDYNYVFSEETLTDGKGPGVMCAICLQEGHLKQHCPEETLPELQPLPPLTKPYIKLLDSVLQQVPDDFAPTDREVNERNQILRELEDYIREQYPNARLQLFGSSCNGFGFQHSDLDICMTFVNHKTAEGINCVEIIEDLAKILKKHRGVYNVIAITTAKVPIVKFKHRKSQLEADISLYNTLAQHNTRLLQLYSELDERVKIIGYVMKVFAKICDIGDASRGSLSSYAYVLMVLYFLQQRKPPVIPVLQEMYDPSTSKPEVIVDGCNAWFFQNVSHRTLSQHWSSAGQNRESVTELWIGLLRFYTEEFNFREHVISIRQLKPLTRFEKMWNGTCIAIEDPFDLSHNLGAGLSRKMNTFIRKALINGRRHFGKPVKEIPRAYRSIQDYFFDVDYLTDGQPPNDRGCRVCGKIGHFAKECPIVVNRKEREQRERKESQERKRKADREGEDGSHRNDQQRNNNNNRNRGGSAPISIPRAGHYQGQQNTPPTQNSPGGLLFYNSSMMHSPPNPAYNQVPRQIHQSPGREFYNLPPQAQQFPQNQQYQQQRNQRHYHQGSPQQQQQQHQHGVVHQHQQNPFQQAHWYQQRQQYFMAQRQQQHGPQQQQQQQKLQPQKQYMLPTRGTEPPQQSGRAQSADPRHISREDNTGNLVITAPNIRYNQQQQVTRGWPQGGNPCGPQGNNPGMVPGKSAPVVQRIFNRR</sequence>
<dbReference type="GO" id="GO:0050265">
    <property type="term" value="F:RNA uridylyltransferase activity"/>
    <property type="evidence" value="ECO:0007669"/>
    <property type="project" value="TreeGrafter"/>
</dbReference>
<feature type="compositionally biased region" description="Low complexity" evidence="7">
    <location>
        <begin position="1354"/>
        <end position="1377"/>
    </location>
</feature>
<dbReference type="KEGG" id="lak:106178449"/>
<dbReference type="PANTHER" id="PTHR12271:SF66">
    <property type="entry name" value="TERMINAL URIDYLYLTRANSFERASE TAILOR"/>
    <property type="match status" value="1"/>
</dbReference>
<keyword evidence="10" id="KW-0548">Nucleotidyltransferase</keyword>
<feature type="compositionally biased region" description="Polar residues" evidence="7">
    <location>
        <begin position="1244"/>
        <end position="1267"/>
    </location>
</feature>
<dbReference type="InParanoid" id="A0A1S3K3V4"/>
<feature type="compositionally biased region" description="Basic residues" evidence="7">
    <location>
        <begin position="93"/>
        <end position="102"/>
    </location>
</feature>
<dbReference type="Pfam" id="PF19088">
    <property type="entry name" value="TUTase"/>
    <property type="match status" value="1"/>
</dbReference>
<feature type="compositionally biased region" description="Polar residues" evidence="7">
    <location>
        <begin position="1274"/>
        <end position="1284"/>
    </location>
</feature>
<dbReference type="InterPro" id="IPR045100">
    <property type="entry name" value="TUT4/7_NTP_transf"/>
</dbReference>
<feature type="compositionally biased region" description="Low complexity" evidence="7">
    <location>
        <begin position="1317"/>
        <end position="1338"/>
    </location>
</feature>
<feature type="region of interest" description="Disordered" evidence="7">
    <location>
        <begin position="63"/>
        <end position="172"/>
    </location>
</feature>
<keyword evidence="3" id="KW-0808">Transferase</keyword>
<evidence type="ECO:0000259" key="8">
    <source>
        <dbReference type="PROSITE" id="PS50158"/>
    </source>
</evidence>
<dbReference type="GO" id="GO:0031123">
    <property type="term" value="P:RNA 3'-end processing"/>
    <property type="evidence" value="ECO:0007669"/>
    <property type="project" value="TreeGrafter"/>
</dbReference>
<evidence type="ECO:0000256" key="7">
    <source>
        <dbReference type="SAM" id="MobiDB-lite"/>
    </source>
</evidence>
<feature type="domain" description="CCHC-type" evidence="8">
    <location>
        <begin position="1169"/>
        <end position="1183"/>
    </location>
</feature>
<dbReference type="STRING" id="7574.A0A1S3K3V4"/>
<dbReference type="Pfam" id="PF22600">
    <property type="entry name" value="MTPAP-like_central"/>
    <property type="match status" value="1"/>
</dbReference>
<dbReference type="GeneID" id="106178449"/>
<evidence type="ECO:0000313" key="9">
    <source>
        <dbReference type="Proteomes" id="UP000085678"/>
    </source>
</evidence>
<feature type="region of interest" description="Disordered" evidence="7">
    <location>
        <begin position="1354"/>
        <end position="1408"/>
    </location>
</feature>
<evidence type="ECO:0000256" key="2">
    <source>
        <dbReference type="ARBA" id="ARBA00001946"/>
    </source>
</evidence>
<keyword evidence="6" id="KW-0862">Zinc</keyword>
<dbReference type="InterPro" id="IPR036875">
    <property type="entry name" value="Znf_CCHC_sf"/>
</dbReference>
<dbReference type="InterPro" id="IPR054708">
    <property type="entry name" value="MTPAP-like_central"/>
</dbReference>
<comment type="cofactor">
    <cofactor evidence="2">
        <name>Mg(2+)</name>
        <dbReference type="ChEBI" id="CHEBI:18420"/>
    </cofactor>
</comment>
<dbReference type="FunFam" id="1.10.1410.10:FF:000002">
    <property type="entry name" value="terminal uridylyltransferase 4 isoform X1"/>
    <property type="match status" value="1"/>
</dbReference>
<feature type="compositionally biased region" description="Basic and acidic residues" evidence="7">
    <location>
        <begin position="748"/>
        <end position="761"/>
    </location>
</feature>
<gene>
    <name evidence="10" type="primary">LOC106178449</name>
</gene>
<dbReference type="InterPro" id="IPR043519">
    <property type="entry name" value="NT_sf"/>
</dbReference>
<dbReference type="SUPFAM" id="SSF81301">
    <property type="entry name" value="Nucleotidyltransferase"/>
    <property type="match status" value="2"/>
</dbReference>
<organism evidence="9 10">
    <name type="scientific">Lingula anatina</name>
    <name type="common">Brachiopod</name>
    <name type="synonym">Lingula unguis</name>
    <dbReference type="NCBI Taxonomy" id="7574"/>
    <lineage>
        <taxon>Eukaryota</taxon>
        <taxon>Metazoa</taxon>
        <taxon>Spiralia</taxon>
        <taxon>Lophotrochozoa</taxon>
        <taxon>Brachiopoda</taxon>
        <taxon>Linguliformea</taxon>
        <taxon>Lingulata</taxon>
        <taxon>Lingulida</taxon>
        <taxon>Linguloidea</taxon>
        <taxon>Lingulidae</taxon>
        <taxon>Lingula</taxon>
    </lineage>
</organism>
<dbReference type="Gene3D" id="3.30.460.10">
    <property type="entry name" value="Beta Polymerase, domain 2"/>
    <property type="match status" value="2"/>
</dbReference>
<dbReference type="SMART" id="SM00343">
    <property type="entry name" value="ZnF_C2HC"/>
    <property type="match status" value="2"/>
</dbReference>
<reference evidence="10" key="1">
    <citation type="submission" date="2025-08" db="UniProtKB">
        <authorList>
            <consortium name="RefSeq"/>
        </authorList>
    </citation>
    <scope>IDENTIFICATION</scope>
    <source>
        <tissue evidence="10">Gonads</tissue>
    </source>
</reference>
<feature type="compositionally biased region" description="Basic and acidic residues" evidence="7">
    <location>
        <begin position="79"/>
        <end position="92"/>
    </location>
</feature>
<feature type="compositionally biased region" description="Basic and acidic residues" evidence="7">
    <location>
        <begin position="1398"/>
        <end position="1407"/>
    </location>
</feature>
<feature type="compositionally biased region" description="Low complexity" evidence="7">
    <location>
        <begin position="1295"/>
        <end position="1310"/>
    </location>
</feature>
<evidence type="ECO:0000256" key="6">
    <source>
        <dbReference type="PROSITE-ProRule" id="PRU00047"/>
    </source>
</evidence>
<dbReference type="InterPro" id="IPR001878">
    <property type="entry name" value="Znf_CCHC"/>
</dbReference>
<feature type="compositionally biased region" description="Basic and acidic residues" evidence="7">
    <location>
        <begin position="717"/>
        <end position="740"/>
    </location>
</feature>
<name>A0A1S3K3V4_LINAN</name>
<feature type="compositionally biased region" description="Basic residues" evidence="7">
    <location>
        <begin position="118"/>
        <end position="128"/>
    </location>
</feature>
<keyword evidence="5" id="KW-0460">Magnesium</keyword>
<keyword evidence="4" id="KW-0479">Metal-binding</keyword>
<keyword evidence="6" id="KW-0863">Zinc-finger</keyword>
<dbReference type="GO" id="GO:0008270">
    <property type="term" value="F:zinc ion binding"/>
    <property type="evidence" value="ECO:0007669"/>
    <property type="project" value="UniProtKB-KW"/>
</dbReference>
<evidence type="ECO:0000256" key="5">
    <source>
        <dbReference type="ARBA" id="ARBA00022842"/>
    </source>
</evidence>
<feature type="compositionally biased region" description="Basic and acidic residues" evidence="7">
    <location>
        <begin position="1190"/>
        <end position="1219"/>
    </location>
</feature>
<dbReference type="InterPro" id="IPR002058">
    <property type="entry name" value="PAP_assoc"/>
</dbReference>
<feature type="compositionally biased region" description="Low complexity" evidence="7">
    <location>
        <begin position="1220"/>
        <end position="1229"/>
    </location>
</feature>
<evidence type="ECO:0000256" key="4">
    <source>
        <dbReference type="ARBA" id="ARBA00022723"/>
    </source>
</evidence>
<protein>
    <submittedName>
        <fullName evidence="10">Terminal uridylyltransferase 4</fullName>
    </submittedName>
</protein>
<feature type="compositionally biased region" description="Basic and acidic residues" evidence="7">
    <location>
        <begin position="129"/>
        <end position="169"/>
    </location>
</feature>
<comment type="cofactor">
    <cofactor evidence="1">
        <name>Mn(2+)</name>
        <dbReference type="ChEBI" id="CHEBI:29035"/>
    </cofactor>
</comment>
<dbReference type="Gene3D" id="1.10.1410.10">
    <property type="match status" value="2"/>
</dbReference>
<feature type="compositionally biased region" description="Polar residues" evidence="7">
    <location>
        <begin position="103"/>
        <end position="113"/>
    </location>
</feature>
<dbReference type="GO" id="GO:0003676">
    <property type="term" value="F:nucleic acid binding"/>
    <property type="evidence" value="ECO:0007669"/>
    <property type="project" value="InterPro"/>
</dbReference>
<dbReference type="Pfam" id="PF03828">
    <property type="entry name" value="PAP_assoc"/>
    <property type="match status" value="2"/>
</dbReference>
<feature type="region of interest" description="Disordered" evidence="7">
    <location>
        <begin position="1190"/>
        <end position="1338"/>
    </location>
</feature>
<dbReference type="FunFam" id="3.30.460.10:FF:000005">
    <property type="entry name" value="terminal uridylyltransferase 4 isoform X1"/>
    <property type="match status" value="1"/>
</dbReference>
<keyword evidence="9" id="KW-1185">Reference proteome</keyword>
<accession>A0A1S3K3V4</accession>
<proteinExistence type="predicted"/>
<dbReference type="SUPFAM" id="SSF57756">
    <property type="entry name" value="Retrovirus zinc finger-like domains"/>
    <property type="match status" value="1"/>
</dbReference>
<dbReference type="PANTHER" id="PTHR12271">
    <property type="entry name" value="POLY A POLYMERASE CID PAP -RELATED"/>
    <property type="match status" value="1"/>
</dbReference>
<dbReference type="RefSeq" id="XP_013417089.1">
    <property type="nucleotide sequence ID" value="XM_013561635.2"/>
</dbReference>
<dbReference type="OrthoDB" id="407432at2759"/>
<dbReference type="Proteomes" id="UP000085678">
    <property type="component" value="Unplaced"/>
</dbReference>
<dbReference type="Pfam" id="PF00098">
    <property type="entry name" value="zf-CCHC"/>
    <property type="match status" value="1"/>
</dbReference>
<dbReference type="PROSITE" id="PS50158">
    <property type="entry name" value="ZF_CCHC"/>
    <property type="match status" value="1"/>
</dbReference>
<evidence type="ECO:0000313" key="10">
    <source>
        <dbReference type="RefSeq" id="XP_013417089.1"/>
    </source>
</evidence>
<feature type="region of interest" description="Disordered" evidence="7">
    <location>
        <begin position="693"/>
        <end position="761"/>
    </location>
</feature>
<evidence type="ECO:0000256" key="3">
    <source>
        <dbReference type="ARBA" id="ARBA00022679"/>
    </source>
</evidence>